<keyword evidence="2" id="KW-1185">Reference proteome</keyword>
<protein>
    <submittedName>
        <fullName evidence="1">Uncharacterized protein</fullName>
    </submittedName>
</protein>
<dbReference type="RefSeq" id="WP_091399337.1">
    <property type="nucleotide sequence ID" value="NZ_BKAI01000022.1"/>
</dbReference>
<evidence type="ECO:0000313" key="1">
    <source>
        <dbReference type="EMBL" id="SDK61278.1"/>
    </source>
</evidence>
<proteinExistence type="predicted"/>
<dbReference type="STRING" id="1128970.SAMN04487935_3766"/>
<name>A0A1G9DBH2_9FLAO</name>
<sequence length="171" mass="20343">MIESILEFEENNEFEEAFNAYKNLYSKQNLDYVIWKHFFFFLWISIEDAPKEFREKIDLNKELVNMLSDGKRNFSELAEFNFIAGYTVTLFPYEFGDFDILEKQGKEMLLKATLIEPENIIYKMVHLGDLPNVNRKEYEKAVIAAKPIVQKKFNGNGFLNKYFKHVLTRKI</sequence>
<evidence type="ECO:0000313" key="2">
    <source>
        <dbReference type="Proteomes" id="UP000199580"/>
    </source>
</evidence>
<dbReference type="OrthoDB" id="822660at2"/>
<organism evidence="1 2">
    <name type="scientific">Flavobacterium noncentrifugens</name>
    <dbReference type="NCBI Taxonomy" id="1128970"/>
    <lineage>
        <taxon>Bacteria</taxon>
        <taxon>Pseudomonadati</taxon>
        <taxon>Bacteroidota</taxon>
        <taxon>Flavobacteriia</taxon>
        <taxon>Flavobacteriales</taxon>
        <taxon>Flavobacteriaceae</taxon>
        <taxon>Flavobacterium</taxon>
    </lineage>
</organism>
<reference evidence="1 2" key="1">
    <citation type="submission" date="2016-10" db="EMBL/GenBank/DDBJ databases">
        <authorList>
            <person name="de Groot N.N."/>
        </authorList>
    </citation>
    <scope>NUCLEOTIDE SEQUENCE [LARGE SCALE GENOMIC DNA]</scope>
    <source>
        <strain evidence="1 2">CGMCC 1.10076</strain>
    </source>
</reference>
<dbReference type="AlphaFoldDB" id="A0A1G9DBH2"/>
<dbReference type="Proteomes" id="UP000199580">
    <property type="component" value="Unassembled WGS sequence"/>
</dbReference>
<accession>A0A1G9DBH2</accession>
<gene>
    <name evidence="1" type="ORF">SAMN04487935_3766</name>
</gene>
<dbReference type="EMBL" id="FNEZ01000010">
    <property type="protein sequence ID" value="SDK61278.1"/>
    <property type="molecule type" value="Genomic_DNA"/>
</dbReference>